<dbReference type="OMA" id="HPLLWNG"/>
<feature type="coiled-coil region" evidence="1">
    <location>
        <begin position="293"/>
        <end position="390"/>
    </location>
</feature>
<comment type="caution">
    <text evidence="3">The sequence shown here is derived from an EMBL/GenBank/DDBJ whole genome shotgun (WGS) entry which is preliminary data.</text>
</comment>
<feature type="compositionally biased region" description="Polar residues" evidence="2">
    <location>
        <begin position="19"/>
        <end position="28"/>
    </location>
</feature>
<feature type="region of interest" description="Disordered" evidence="2">
    <location>
        <begin position="110"/>
        <end position="159"/>
    </location>
</feature>
<evidence type="ECO:0000256" key="2">
    <source>
        <dbReference type="SAM" id="MobiDB-lite"/>
    </source>
</evidence>
<dbReference type="OrthoDB" id="267483at2759"/>
<dbReference type="VEuPathDB" id="TriTrypDB:Lsey_0044_0060"/>
<dbReference type="EMBL" id="LJSK01000044">
    <property type="protein sequence ID" value="KPI88635.1"/>
    <property type="molecule type" value="Genomic_DNA"/>
</dbReference>
<dbReference type="AlphaFoldDB" id="A0A0N1PEE7"/>
<feature type="compositionally biased region" description="Pro residues" evidence="2">
    <location>
        <begin position="184"/>
        <end position="194"/>
    </location>
</feature>
<feature type="compositionally biased region" description="Polar residues" evidence="2">
    <location>
        <begin position="132"/>
        <end position="158"/>
    </location>
</feature>
<reference evidence="3 4" key="1">
    <citation type="journal article" date="2015" name="PLoS Pathog.">
        <title>Leptomonas seymouri: Adaptations to the Dixenous Life Cycle Analyzed by Genome Sequencing, Transcriptome Profiling and Co-infection with Leishmania donovani.</title>
        <authorList>
            <person name="Kraeva N."/>
            <person name="Butenko A."/>
            <person name="Hlavacova J."/>
            <person name="Kostygov A."/>
            <person name="Myskova J."/>
            <person name="Grybchuk D."/>
            <person name="Lestinova T."/>
            <person name="Votypka J."/>
            <person name="Volf P."/>
            <person name="Opperdoes F."/>
            <person name="Flegontov P."/>
            <person name="Lukes J."/>
            <person name="Yurchenko V."/>
        </authorList>
    </citation>
    <scope>NUCLEOTIDE SEQUENCE [LARGE SCALE GENOMIC DNA]</scope>
    <source>
        <strain evidence="3 4">ATCC 30220</strain>
    </source>
</reference>
<sequence>MASSSGVARDHRGKLREAASSSRTTPTTLSFPTLRAAAACSTATTPSVELLSSIQSRQLRANPAAPLLWNRSTLQDNTTLQHRTRSNLSLSTLHSSLCDLMEVRHGNQLNGSVNSDRRGSTTAHVIQPHKPTPNQTVPLTGAQQGEGTVPSSGASNPNAGRAKKVAAVNYNALLQQEQGGQRPPSSPSPSPVPPSADVNTTSCPVVRSQRAEEAFPPLCGSSYKAGEGLMGGPEMDNTSQYPSSSGGLSAVPSLAPLGAVEGPLPPDVRRLISQSCAADPATLEAAEQQARRLISTGRRVKVYREELAAAEEEHRDWTSTAEQRLLVRSVLQSEVDDINARIQALLQERAICETQLRMEDEAATRENRKLAEAEERVMVLRNTIEGIVEETTVPRLMLQQLVPSLLIENYI</sequence>
<proteinExistence type="predicted"/>
<evidence type="ECO:0000256" key="1">
    <source>
        <dbReference type="SAM" id="Coils"/>
    </source>
</evidence>
<keyword evidence="1" id="KW-0175">Coiled coil</keyword>
<evidence type="ECO:0000313" key="4">
    <source>
        <dbReference type="Proteomes" id="UP000038009"/>
    </source>
</evidence>
<dbReference type="Proteomes" id="UP000038009">
    <property type="component" value="Unassembled WGS sequence"/>
</dbReference>
<keyword evidence="4" id="KW-1185">Reference proteome</keyword>
<gene>
    <name evidence="3" type="ORF">ABL78_2239</name>
</gene>
<feature type="region of interest" description="Disordered" evidence="2">
    <location>
        <begin position="1"/>
        <end position="28"/>
    </location>
</feature>
<organism evidence="3 4">
    <name type="scientific">Leptomonas seymouri</name>
    <dbReference type="NCBI Taxonomy" id="5684"/>
    <lineage>
        <taxon>Eukaryota</taxon>
        <taxon>Discoba</taxon>
        <taxon>Euglenozoa</taxon>
        <taxon>Kinetoplastea</taxon>
        <taxon>Metakinetoplastina</taxon>
        <taxon>Trypanosomatida</taxon>
        <taxon>Trypanosomatidae</taxon>
        <taxon>Leishmaniinae</taxon>
        <taxon>Leptomonas</taxon>
    </lineage>
</organism>
<evidence type="ECO:0000313" key="3">
    <source>
        <dbReference type="EMBL" id="KPI88635.1"/>
    </source>
</evidence>
<feature type="region of interest" description="Disordered" evidence="2">
    <location>
        <begin position="176"/>
        <end position="201"/>
    </location>
</feature>
<accession>A0A0N1PEE7</accession>
<protein>
    <submittedName>
        <fullName evidence="3">Uncharacterized protein</fullName>
    </submittedName>
</protein>
<feature type="compositionally biased region" description="Polar residues" evidence="2">
    <location>
        <begin position="110"/>
        <end position="124"/>
    </location>
</feature>
<name>A0A0N1PEE7_LEPSE</name>